<name>A0A0M9W9T6_9EURO</name>
<dbReference type="AlphaFoldDB" id="A0A0M9W9T6"/>
<proteinExistence type="predicted"/>
<protein>
    <submittedName>
        <fullName evidence="1">Uncharacterized protein</fullName>
    </submittedName>
</protein>
<gene>
    <name evidence="1" type="ORF">ACN38_g12623</name>
</gene>
<sequence>MQNLVAILKQTLGSNFNMLYPFKVDPSEAKAQPNIVVFVEPRTITNWFELRLQVMSRLRATKYATRHVTLTWVITSPPMRVVEQSPMHACMLFAAD</sequence>
<comment type="caution">
    <text evidence="1">The sequence shown here is derived from an EMBL/GenBank/DDBJ whole genome shotgun (WGS) entry which is preliminary data.</text>
</comment>
<evidence type="ECO:0000313" key="1">
    <source>
        <dbReference type="EMBL" id="KOS36623.1"/>
    </source>
</evidence>
<keyword evidence="2" id="KW-1185">Reference proteome</keyword>
<dbReference type="Proteomes" id="UP000037696">
    <property type="component" value="Unassembled WGS sequence"/>
</dbReference>
<evidence type="ECO:0000313" key="2">
    <source>
        <dbReference type="Proteomes" id="UP000037696"/>
    </source>
</evidence>
<dbReference type="EMBL" id="LHQQ01000417">
    <property type="protein sequence ID" value="KOS36623.1"/>
    <property type="molecule type" value="Genomic_DNA"/>
</dbReference>
<reference evidence="1 2" key="1">
    <citation type="submission" date="2015-08" db="EMBL/GenBank/DDBJ databases">
        <title>Genome sequencing of Penicillium nordicum.</title>
        <authorList>
            <person name="Nguyen H.D."/>
            <person name="Seifert K.A."/>
        </authorList>
    </citation>
    <scope>NUCLEOTIDE SEQUENCE [LARGE SCALE GENOMIC DNA]</scope>
    <source>
        <strain evidence="1 2">DAOMC 185683</strain>
    </source>
</reference>
<accession>A0A0M9W9T6</accession>
<organism evidence="1 2">
    <name type="scientific">Penicillium nordicum</name>
    <dbReference type="NCBI Taxonomy" id="229535"/>
    <lineage>
        <taxon>Eukaryota</taxon>
        <taxon>Fungi</taxon>
        <taxon>Dikarya</taxon>
        <taxon>Ascomycota</taxon>
        <taxon>Pezizomycotina</taxon>
        <taxon>Eurotiomycetes</taxon>
        <taxon>Eurotiomycetidae</taxon>
        <taxon>Eurotiales</taxon>
        <taxon>Aspergillaceae</taxon>
        <taxon>Penicillium</taxon>
    </lineage>
</organism>